<sequence length="88" mass="9979">MDINHATLEALTLVKLIPGASQGFDIHDTVNRQAAYDFCVDEAFRLAQQFTADPTPRPDIQYLASWQVMCCHATLNEFHRCLKRLQAS</sequence>
<comment type="caution">
    <text evidence="1">The sequence shown here is derived from an EMBL/GenBank/DDBJ whole genome shotgun (WGS) entry which is preliminary data.</text>
</comment>
<dbReference type="AlphaFoldDB" id="V7DC17"/>
<proteinExistence type="predicted"/>
<dbReference type="EMBL" id="AXUP01000166">
    <property type="protein sequence ID" value="ESW39228.1"/>
    <property type="molecule type" value="Genomic_DNA"/>
</dbReference>
<protein>
    <submittedName>
        <fullName evidence="1">Uncharacterized protein</fullName>
    </submittedName>
</protein>
<dbReference type="RefSeq" id="WP_023661703.1">
    <property type="nucleotide sequence ID" value="NZ_AXUP01000166.1"/>
</dbReference>
<gene>
    <name evidence="1" type="ORF">O164_13455</name>
</gene>
<name>V7DC17_9PSED</name>
<dbReference type="GeneID" id="72419453"/>
<accession>V7DC17</accession>
<evidence type="ECO:0000313" key="2">
    <source>
        <dbReference type="Proteomes" id="UP000018511"/>
    </source>
</evidence>
<evidence type="ECO:0000313" key="1">
    <source>
        <dbReference type="EMBL" id="ESW39228.1"/>
    </source>
</evidence>
<reference evidence="1 2" key="1">
    <citation type="submission" date="2013-10" db="EMBL/GenBank/DDBJ databases">
        <title>Whole Genome Shotgun Sequence of Pseudomonas taiwanensis SJ9.</title>
        <authorList>
            <person name="Hong S.-J."/>
            <person name="Shin J.-H."/>
        </authorList>
    </citation>
    <scope>NUCLEOTIDE SEQUENCE [LARGE SCALE GENOMIC DNA]</scope>
    <source>
        <strain evidence="1 2">SJ9</strain>
    </source>
</reference>
<organism evidence="1 2">
    <name type="scientific">Pseudomonas taiwanensis SJ9</name>
    <dbReference type="NCBI Taxonomy" id="1388762"/>
    <lineage>
        <taxon>Bacteria</taxon>
        <taxon>Pseudomonadati</taxon>
        <taxon>Pseudomonadota</taxon>
        <taxon>Gammaproteobacteria</taxon>
        <taxon>Pseudomonadales</taxon>
        <taxon>Pseudomonadaceae</taxon>
        <taxon>Pseudomonas</taxon>
    </lineage>
</organism>
<dbReference type="Proteomes" id="UP000018511">
    <property type="component" value="Unassembled WGS sequence"/>
</dbReference>